<organism evidence="5">
    <name type="scientific">marine metagenome</name>
    <dbReference type="NCBI Taxonomy" id="408172"/>
    <lineage>
        <taxon>unclassified sequences</taxon>
        <taxon>metagenomes</taxon>
        <taxon>ecological metagenomes</taxon>
    </lineage>
</organism>
<evidence type="ECO:0000259" key="3">
    <source>
        <dbReference type="PROSITE" id="PS50234"/>
    </source>
</evidence>
<gene>
    <name evidence="5" type="ORF">METZ01_LOCUS83621</name>
</gene>
<keyword evidence="2" id="KW-1133">Transmembrane helix</keyword>
<feature type="coiled-coil region" evidence="1">
    <location>
        <begin position="724"/>
        <end position="751"/>
    </location>
</feature>
<reference evidence="5" key="1">
    <citation type="submission" date="2018-05" db="EMBL/GenBank/DDBJ databases">
        <authorList>
            <person name="Lanie J.A."/>
            <person name="Ng W.-L."/>
            <person name="Kazmierczak K.M."/>
            <person name="Andrzejewski T.M."/>
            <person name="Davidsen T.M."/>
            <person name="Wayne K.J."/>
            <person name="Tettelin H."/>
            <person name="Glass J.I."/>
            <person name="Rusch D."/>
            <person name="Podicherti R."/>
            <person name="Tsui H.-C.T."/>
            <person name="Winkler M.E."/>
        </authorList>
    </citation>
    <scope>NUCLEOTIDE SEQUENCE</scope>
</reference>
<dbReference type="InterPro" id="IPR013694">
    <property type="entry name" value="VIT"/>
</dbReference>
<keyword evidence="2" id="KW-0812">Transmembrane</keyword>
<evidence type="ECO:0000256" key="1">
    <source>
        <dbReference type="SAM" id="Coils"/>
    </source>
</evidence>
<dbReference type="PROSITE" id="PS51468">
    <property type="entry name" value="VIT"/>
    <property type="match status" value="1"/>
</dbReference>
<dbReference type="SMART" id="SM00327">
    <property type="entry name" value="VWA"/>
    <property type="match status" value="1"/>
</dbReference>
<feature type="domain" description="VWFA" evidence="3">
    <location>
        <begin position="372"/>
        <end position="542"/>
    </location>
</feature>
<sequence length="856" mass="93664">MVIHNGFLGADRMPPSPRHSATLNRKMKGNLMNCLTESSFESITPATRFFVFLALMLLSAPGLTAQWSDLGRPMENHDAKVGTLLVRADDHDQQRPIPLVATDTKISVTGMIARSIVTQHFTNPTDQWLEGEYVFPLPDTAAVDTLVMKIGDREIIGEIKERAKAKKIYNQAKTEGKKASLLTQERPNIFTSSVANIGPGEAIVIRIEYQETLRYDRGAFSLRYPNVVAPRYIPGTRTISGFSGSGWGENTDQVVDAVRITPPYLDTNKEESQATDGPIVRIQVHINAGFPVTVQSKSHDIRVSSDSNGTSVELKDNAVPADRDFVLEWQPQVGAGPDAALFSDVFNGETYALVMIMPPDSASEETKPLPREVIYVIDTSGSMDGASLQQAKSALTLALTRLSPDDHFDIIAFNSSSQSLFKGTEPATLENIQYAVGQVKKLSAQGGTEILSAVSMALRNRKDTRRVRQVIFLTDGSIGNEGAVLKFIRKHLGQSRLFTIGIGSAPNGYFMRKAAELGRGTFTYIGKSSEVKEKMGELFAKLQTPVLNKIQVDWKSGAVEHFPKRIPDLYAGEPVVIAARLPKLGGNVEISGWRGKTPWAVNFKLEGGRSHSGVDRLYARKKIEGLSTSLAEGASEERVRKEIIELGLAHHLVTRHTSLVAVEQVVSRPKEKKLKTSAVPSNLPLGFVYESVFGNNSQRVPDAKFTQKYLEKKRVGDPQTLKVYEAERKRKRESQSKMKMAESKMKMAEELAQANVVLNMEVDGPLAVAIAPRVEDSSASLAADATSSAVVAPAPQKKEHKTAQPTAIAKLQALAGIIPKTATPAALLLIVGLGLLVLAWYFRSRRNSVRHDIVKG</sequence>
<protein>
    <recommendedName>
        <fullName evidence="6">Marine proteobacterial sortase target protein</fullName>
    </recommendedName>
</protein>
<dbReference type="AlphaFoldDB" id="A0A381UTS5"/>
<proteinExistence type="predicted"/>
<accession>A0A381UTS5</accession>
<dbReference type="PANTHER" id="PTHR45737:SF6">
    <property type="entry name" value="VON WILLEBRAND FACTOR A DOMAIN-CONTAINING PROTEIN 5A"/>
    <property type="match status" value="1"/>
</dbReference>
<keyword evidence="2" id="KW-0472">Membrane</keyword>
<feature type="transmembrane region" description="Helical" evidence="2">
    <location>
        <begin position="822"/>
        <end position="842"/>
    </location>
</feature>
<dbReference type="SMART" id="SM00609">
    <property type="entry name" value="VIT"/>
    <property type="match status" value="1"/>
</dbReference>
<dbReference type="Gene3D" id="3.40.50.410">
    <property type="entry name" value="von Willebrand factor, type A domain"/>
    <property type="match status" value="1"/>
</dbReference>
<evidence type="ECO:0000259" key="4">
    <source>
        <dbReference type="PROSITE" id="PS51468"/>
    </source>
</evidence>
<dbReference type="InterPro" id="IPR002035">
    <property type="entry name" value="VWF_A"/>
</dbReference>
<feature type="domain" description="VIT" evidence="4">
    <location>
        <begin position="83"/>
        <end position="211"/>
    </location>
</feature>
<dbReference type="InterPro" id="IPR036465">
    <property type="entry name" value="vWFA_dom_sf"/>
</dbReference>
<dbReference type="EMBL" id="UINC01006982">
    <property type="protein sequence ID" value="SVA30767.1"/>
    <property type="molecule type" value="Genomic_DNA"/>
</dbReference>
<dbReference type="PANTHER" id="PTHR45737">
    <property type="entry name" value="VON WILLEBRAND FACTOR A DOMAIN-CONTAINING PROTEIN 5A"/>
    <property type="match status" value="1"/>
</dbReference>
<dbReference type="Pfam" id="PF13768">
    <property type="entry name" value="VWA_3"/>
    <property type="match status" value="1"/>
</dbReference>
<dbReference type="NCBIfam" id="TIGR03788">
    <property type="entry name" value="marine_srt_targ"/>
    <property type="match status" value="1"/>
</dbReference>
<dbReference type="PROSITE" id="PS50234">
    <property type="entry name" value="VWFA"/>
    <property type="match status" value="1"/>
</dbReference>
<keyword evidence="1" id="KW-0175">Coiled coil</keyword>
<dbReference type="SUPFAM" id="SSF53300">
    <property type="entry name" value="vWA-like"/>
    <property type="match status" value="1"/>
</dbReference>
<dbReference type="Pfam" id="PF08487">
    <property type="entry name" value="VIT"/>
    <property type="match status" value="1"/>
</dbReference>
<dbReference type="InterPro" id="IPR022440">
    <property type="entry name" value="CHP03788"/>
</dbReference>
<evidence type="ECO:0008006" key="6">
    <source>
        <dbReference type="Google" id="ProtNLM"/>
    </source>
</evidence>
<evidence type="ECO:0000256" key="2">
    <source>
        <dbReference type="SAM" id="Phobius"/>
    </source>
</evidence>
<name>A0A381UTS5_9ZZZZ</name>
<evidence type="ECO:0000313" key="5">
    <source>
        <dbReference type="EMBL" id="SVA30767.1"/>
    </source>
</evidence>